<dbReference type="EMBL" id="BONF01000033">
    <property type="protein sequence ID" value="GIF84075.1"/>
    <property type="molecule type" value="Genomic_DNA"/>
</dbReference>
<accession>A0A8J3JS17</accession>
<dbReference type="Proteomes" id="UP000601223">
    <property type="component" value="Unassembled WGS sequence"/>
</dbReference>
<proteinExistence type="predicted"/>
<keyword evidence="2" id="KW-1185">Reference proteome</keyword>
<reference evidence="1 2" key="1">
    <citation type="submission" date="2021-01" db="EMBL/GenBank/DDBJ databases">
        <title>Whole genome shotgun sequence of Catellatospora bangladeshensis NBRC 107357.</title>
        <authorList>
            <person name="Komaki H."/>
            <person name="Tamura T."/>
        </authorList>
    </citation>
    <scope>NUCLEOTIDE SEQUENCE [LARGE SCALE GENOMIC DNA]</scope>
    <source>
        <strain evidence="1 2">NBRC 107357</strain>
    </source>
</reference>
<dbReference type="AlphaFoldDB" id="A0A8J3JS17"/>
<evidence type="ECO:0000313" key="1">
    <source>
        <dbReference type="EMBL" id="GIF84075.1"/>
    </source>
</evidence>
<comment type="caution">
    <text evidence="1">The sequence shown here is derived from an EMBL/GenBank/DDBJ whole genome shotgun (WGS) entry which is preliminary data.</text>
</comment>
<evidence type="ECO:0000313" key="2">
    <source>
        <dbReference type="Proteomes" id="UP000601223"/>
    </source>
</evidence>
<dbReference type="RefSeq" id="WP_203751817.1">
    <property type="nucleotide sequence ID" value="NZ_BONF01000033.1"/>
</dbReference>
<protein>
    <submittedName>
        <fullName evidence="1">Uncharacterized protein</fullName>
    </submittedName>
</protein>
<gene>
    <name evidence="1" type="ORF">Cba03nite_54240</name>
</gene>
<organism evidence="1 2">
    <name type="scientific">Catellatospora bangladeshensis</name>
    <dbReference type="NCBI Taxonomy" id="310355"/>
    <lineage>
        <taxon>Bacteria</taxon>
        <taxon>Bacillati</taxon>
        <taxon>Actinomycetota</taxon>
        <taxon>Actinomycetes</taxon>
        <taxon>Micromonosporales</taxon>
        <taxon>Micromonosporaceae</taxon>
        <taxon>Catellatospora</taxon>
    </lineage>
</organism>
<name>A0A8J3JS17_9ACTN</name>
<sequence>MATRAAGRSEQVRISMEDGAHFTTKVTLTAYEDDAVVVKRCWSRQAARRFG</sequence>